<sequence length="118" mass="12828">MRFSKGVLVLALLCSLPAMAGDKQKGAATLKDFQPAGTTDTKYQKKQLFDLTFEASGNEYVCRTKNDDKVKATEWPVGGNITYELDEDKAKLKSAQGKKVECKVVRVQAVKPAAAATN</sequence>
<evidence type="ECO:0000256" key="1">
    <source>
        <dbReference type="SAM" id="SignalP"/>
    </source>
</evidence>
<dbReference type="Proteomes" id="UP001059380">
    <property type="component" value="Chromosome"/>
</dbReference>
<dbReference type="EMBL" id="CP093313">
    <property type="protein sequence ID" value="UWZ82767.1"/>
    <property type="molecule type" value="Genomic_DNA"/>
</dbReference>
<dbReference type="RefSeq" id="WP_260791977.1">
    <property type="nucleotide sequence ID" value="NZ_CP093313.1"/>
</dbReference>
<keyword evidence="1" id="KW-0732">Signal</keyword>
<feature type="chain" id="PRO_5039902708" description="DUF5666 domain-containing protein" evidence="1">
    <location>
        <begin position="21"/>
        <end position="118"/>
    </location>
</feature>
<name>A0A9J7BJA9_9BACT</name>
<proteinExistence type="predicted"/>
<keyword evidence="3" id="KW-1185">Reference proteome</keyword>
<gene>
    <name evidence="2" type="ORF">MOP44_19610</name>
</gene>
<dbReference type="KEGG" id="orp:MOP44_19610"/>
<organism evidence="2 3">
    <name type="scientific">Occallatibacter riparius</name>
    <dbReference type="NCBI Taxonomy" id="1002689"/>
    <lineage>
        <taxon>Bacteria</taxon>
        <taxon>Pseudomonadati</taxon>
        <taxon>Acidobacteriota</taxon>
        <taxon>Terriglobia</taxon>
        <taxon>Terriglobales</taxon>
        <taxon>Acidobacteriaceae</taxon>
        <taxon>Occallatibacter</taxon>
    </lineage>
</organism>
<evidence type="ECO:0008006" key="4">
    <source>
        <dbReference type="Google" id="ProtNLM"/>
    </source>
</evidence>
<protein>
    <recommendedName>
        <fullName evidence="4">DUF5666 domain-containing protein</fullName>
    </recommendedName>
</protein>
<feature type="signal peptide" evidence="1">
    <location>
        <begin position="1"/>
        <end position="20"/>
    </location>
</feature>
<evidence type="ECO:0000313" key="2">
    <source>
        <dbReference type="EMBL" id="UWZ82767.1"/>
    </source>
</evidence>
<dbReference type="AlphaFoldDB" id="A0A9J7BJA9"/>
<evidence type="ECO:0000313" key="3">
    <source>
        <dbReference type="Proteomes" id="UP001059380"/>
    </source>
</evidence>
<accession>A0A9J7BJA9</accession>
<reference evidence="2" key="1">
    <citation type="submission" date="2021-04" db="EMBL/GenBank/DDBJ databases">
        <title>Phylogenetic analysis of Acidobacteriaceae.</title>
        <authorList>
            <person name="Qiu L."/>
            <person name="Zhang Q."/>
        </authorList>
    </citation>
    <scope>NUCLEOTIDE SEQUENCE</scope>
    <source>
        <strain evidence="2">DSM 25168</strain>
    </source>
</reference>